<dbReference type="PROSITE" id="PS50042">
    <property type="entry name" value="CNMP_BINDING_3"/>
    <property type="match status" value="1"/>
</dbReference>
<keyword evidence="6" id="KW-0808">Transferase</keyword>
<dbReference type="PROSITE" id="PS51063">
    <property type="entry name" value="HTH_CRP_2"/>
    <property type="match status" value="1"/>
</dbReference>
<dbReference type="InterPro" id="IPR014710">
    <property type="entry name" value="RmlC-like_jellyroll"/>
</dbReference>
<reference evidence="6 7" key="1">
    <citation type="submission" date="2016-10" db="EMBL/GenBank/DDBJ databases">
        <authorList>
            <person name="de Groot N.N."/>
        </authorList>
    </citation>
    <scope>NUCLEOTIDE SEQUENCE [LARGE SCALE GENOMIC DNA]</scope>
    <source>
        <strain evidence="6 7">JCM 19513</strain>
    </source>
</reference>
<dbReference type="GO" id="GO:0003677">
    <property type="term" value="F:DNA binding"/>
    <property type="evidence" value="ECO:0007669"/>
    <property type="project" value="UniProtKB-KW"/>
</dbReference>
<dbReference type="Pfam" id="PF13545">
    <property type="entry name" value="HTH_Crp_2"/>
    <property type="match status" value="1"/>
</dbReference>
<protein>
    <submittedName>
        <fullName evidence="6">cAMP-binding domain of CRP or a regulatory subunit of cAMP-dependent protein kinases</fullName>
    </submittedName>
</protein>
<dbReference type="SUPFAM" id="SSF51206">
    <property type="entry name" value="cAMP-binding domain-like"/>
    <property type="match status" value="1"/>
</dbReference>
<dbReference type="AlphaFoldDB" id="A0A1H7S9J9"/>
<dbReference type="Gene3D" id="2.60.120.10">
    <property type="entry name" value="Jelly Rolls"/>
    <property type="match status" value="1"/>
</dbReference>
<proteinExistence type="predicted"/>
<evidence type="ECO:0000256" key="3">
    <source>
        <dbReference type="ARBA" id="ARBA00023163"/>
    </source>
</evidence>
<evidence type="ECO:0000259" key="4">
    <source>
        <dbReference type="PROSITE" id="PS50042"/>
    </source>
</evidence>
<evidence type="ECO:0000256" key="2">
    <source>
        <dbReference type="ARBA" id="ARBA00023125"/>
    </source>
</evidence>
<keyword evidence="1" id="KW-0805">Transcription regulation</keyword>
<evidence type="ECO:0000313" key="7">
    <source>
        <dbReference type="Proteomes" id="UP000185766"/>
    </source>
</evidence>
<dbReference type="PANTHER" id="PTHR24567:SF68">
    <property type="entry name" value="DNA-BINDING TRANSCRIPTIONAL DUAL REGULATOR CRP"/>
    <property type="match status" value="1"/>
</dbReference>
<keyword evidence="6" id="KW-0418">Kinase</keyword>
<keyword evidence="7" id="KW-1185">Reference proteome</keyword>
<dbReference type="InterPro" id="IPR036390">
    <property type="entry name" value="WH_DNA-bd_sf"/>
</dbReference>
<dbReference type="EMBL" id="FOAS01000018">
    <property type="protein sequence ID" value="SEL69290.1"/>
    <property type="molecule type" value="Genomic_DNA"/>
</dbReference>
<dbReference type="CDD" id="cd00038">
    <property type="entry name" value="CAP_ED"/>
    <property type="match status" value="1"/>
</dbReference>
<dbReference type="PANTHER" id="PTHR24567">
    <property type="entry name" value="CRP FAMILY TRANSCRIPTIONAL REGULATORY PROTEIN"/>
    <property type="match status" value="1"/>
</dbReference>
<name>A0A1H7S9J9_9GAMM</name>
<evidence type="ECO:0000259" key="5">
    <source>
        <dbReference type="PROSITE" id="PS51063"/>
    </source>
</evidence>
<feature type="domain" description="HTH crp-type" evidence="5">
    <location>
        <begin position="161"/>
        <end position="228"/>
    </location>
</feature>
<dbReference type="SMART" id="SM00419">
    <property type="entry name" value="HTH_CRP"/>
    <property type="match status" value="1"/>
</dbReference>
<evidence type="ECO:0000256" key="1">
    <source>
        <dbReference type="ARBA" id="ARBA00023015"/>
    </source>
</evidence>
<dbReference type="InterPro" id="IPR036388">
    <property type="entry name" value="WH-like_DNA-bd_sf"/>
</dbReference>
<dbReference type="Gene3D" id="1.10.10.10">
    <property type="entry name" value="Winged helix-like DNA-binding domain superfamily/Winged helix DNA-binding domain"/>
    <property type="match status" value="1"/>
</dbReference>
<dbReference type="STRING" id="1429083.GCA_001885685_00940"/>
<dbReference type="InterPro" id="IPR050397">
    <property type="entry name" value="Env_Response_Regulators"/>
</dbReference>
<dbReference type="GO" id="GO:0003700">
    <property type="term" value="F:DNA-binding transcription factor activity"/>
    <property type="evidence" value="ECO:0007669"/>
    <property type="project" value="TreeGrafter"/>
</dbReference>
<sequence>MGPDTIKELLMLTDPQALAQMRRHYLFHKLPQAAFDELCKTALLRQVDANQPIFQQGDSAERFYLVVSGQVKLLRLLPEGQEKLVEVIPFNHTFAEALMFSGMRQYPVSASAMQQTTLISIDSANYRRLLEEQPAICFDILAHLSLRLHQRLQEIDTLTLANAGRRVARFLCQEQAHHAGTIQLNAPKRLIASRLGIQPETFSRILHRLIDAGLIAMDRRRIDVIDAHGLAHYCES</sequence>
<keyword evidence="2" id="KW-0238">DNA-binding</keyword>
<dbReference type="InterPro" id="IPR018490">
    <property type="entry name" value="cNMP-bd_dom_sf"/>
</dbReference>
<dbReference type="InterPro" id="IPR000595">
    <property type="entry name" value="cNMP-bd_dom"/>
</dbReference>
<evidence type="ECO:0000313" key="6">
    <source>
        <dbReference type="EMBL" id="SEL69290.1"/>
    </source>
</evidence>
<dbReference type="GO" id="GO:0016301">
    <property type="term" value="F:kinase activity"/>
    <property type="evidence" value="ECO:0007669"/>
    <property type="project" value="UniProtKB-KW"/>
</dbReference>
<dbReference type="SMART" id="SM00100">
    <property type="entry name" value="cNMP"/>
    <property type="match status" value="1"/>
</dbReference>
<organism evidence="6 7">
    <name type="scientific">Atopomonas hussainii</name>
    <dbReference type="NCBI Taxonomy" id="1429083"/>
    <lineage>
        <taxon>Bacteria</taxon>
        <taxon>Pseudomonadati</taxon>
        <taxon>Pseudomonadota</taxon>
        <taxon>Gammaproteobacteria</taxon>
        <taxon>Pseudomonadales</taxon>
        <taxon>Pseudomonadaceae</taxon>
        <taxon>Atopomonas</taxon>
    </lineage>
</organism>
<dbReference type="SUPFAM" id="SSF46785">
    <property type="entry name" value="Winged helix' DNA-binding domain"/>
    <property type="match status" value="1"/>
</dbReference>
<dbReference type="GO" id="GO:0005829">
    <property type="term" value="C:cytosol"/>
    <property type="evidence" value="ECO:0007669"/>
    <property type="project" value="TreeGrafter"/>
</dbReference>
<dbReference type="Pfam" id="PF00027">
    <property type="entry name" value="cNMP_binding"/>
    <property type="match status" value="1"/>
</dbReference>
<dbReference type="InterPro" id="IPR012318">
    <property type="entry name" value="HTH_CRP"/>
</dbReference>
<feature type="domain" description="Cyclic nucleotide-binding" evidence="4">
    <location>
        <begin position="26"/>
        <end position="130"/>
    </location>
</feature>
<dbReference type="Proteomes" id="UP000185766">
    <property type="component" value="Unassembled WGS sequence"/>
</dbReference>
<keyword evidence="3" id="KW-0804">Transcription</keyword>
<accession>A0A1H7S9J9</accession>
<gene>
    <name evidence="6" type="ORF">SAMN05216214_1183</name>
</gene>